<organism evidence="8 9">
    <name type="scientific">Saccharothrix carnea</name>
    <dbReference type="NCBI Taxonomy" id="1280637"/>
    <lineage>
        <taxon>Bacteria</taxon>
        <taxon>Bacillati</taxon>
        <taxon>Actinomycetota</taxon>
        <taxon>Actinomycetes</taxon>
        <taxon>Pseudonocardiales</taxon>
        <taxon>Pseudonocardiaceae</taxon>
        <taxon>Saccharothrix</taxon>
    </lineage>
</organism>
<evidence type="ECO:0000259" key="7">
    <source>
        <dbReference type="Pfam" id="PF06414"/>
    </source>
</evidence>
<name>A0A2P8I075_SACCR</name>
<dbReference type="InterPro" id="IPR010488">
    <property type="entry name" value="Zeta_toxin_domain"/>
</dbReference>
<dbReference type="CDD" id="cd07067">
    <property type="entry name" value="HP_PGM_like"/>
    <property type="match status" value="1"/>
</dbReference>
<dbReference type="Gene3D" id="3.40.50.1240">
    <property type="entry name" value="Phosphoglycerate mutase-like"/>
    <property type="match status" value="2"/>
</dbReference>
<protein>
    <recommendedName>
        <fullName evidence="5">UDP-N-acetylglucosamine kinase</fullName>
        <ecNumber evidence="2">2.7.1.176</ecNumber>
    </recommendedName>
    <alternativeName>
        <fullName evidence="5">UDP-N-acetylglucosamine kinase</fullName>
    </alternativeName>
</protein>
<dbReference type="Proteomes" id="UP000241118">
    <property type="component" value="Unassembled WGS sequence"/>
</dbReference>
<accession>A0A2P8I075</accession>
<dbReference type="SUPFAM" id="SSF52540">
    <property type="entry name" value="P-loop containing nucleoside triphosphate hydrolases"/>
    <property type="match status" value="1"/>
</dbReference>
<dbReference type="EMBL" id="PYAX01000017">
    <property type="protein sequence ID" value="PSL51845.1"/>
    <property type="molecule type" value="Genomic_DNA"/>
</dbReference>
<evidence type="ECO:0000256" key="6">
    <source>
        <dbReference type="ARBA" id="ARBA00048178"/>
    </source>
</evidence>
<dbReference type="GO" id="GO:0005524">
    <property type="term" value="F:ATP binding"/>
    <property type="evidence" value="ECO:0007669"/>
    <property type="project" value="UniProtKB-KW"/>
</dbReference>
<dbReference type="InterPro" id="IPR013078">
    <property type="entry name" value="His_Pase_superF_clade-1"/>
</dbReference>
<reference evidence="8 9" key="1">
    <citation type="submission" date="2018-03" db="EMBL/GenBank/DDBJ databases">
        <title>Genomic Encyclopedia of Type Strains, Phase III (KMG-III): the genomes of soil and plant-associated and newly described type strains.</title>
        <authorList>
            <person name="Whitman W."/>
        </authorList>
    </citation>
    <scope>NUCLEOTIDE SEQUENCE [LARGE SCALE GENOMIC DNA]</scope>
    <source>
        <strain evidence="8 9">CGMCC 4.7097</strain>
    </source>
</reference>
<proteinExistence type="inferred from homology"/>
<dbReference type="InterPro" id="IPR027417">
    <property type="entry name" value="P-loop_NTPase"/>
</dbReference>
<keyword evidence="3" id="KW-0547">Nucleotide-binding</keyword>
<comment type="similarity">
    <text evidence="1">Belongs to the zeta toxin family.</text>
</comment>
<evidence type="ECO:0000256" key="4">
    <source>
        <dbReference type="ARBA" id="ARBA00022840"/>
    </source>
</evidence>
<comment type="caution">
    <text evidence="8">The sequence shown here is derived from an EMBL/GenBank/DDBJ whole genome shotgun (WGS) entry which is preliminary data.</text>
</comment>
<evidence type="ECO:0000313" key="8">
    <source>
        <dbReference type="EMBL" id="PSL51845.1"/>
    </source>
</evidence>
<sequence>MARPFAVLIRGLPSTGKTTTAALLRDALEPSVRVSNDAVRYLAHPRDFTAFTLEASELACMDLALSYCDSGFVPIVDGVFEDVDFLASQALRFARRGRRLVTVSLVADVPELLHRNLARDPLQRMDEVRLHRLHSAFRPVGVSLGISGKLPEEVCDDVLDIIGTEREEAPPAEVEDGEVDLLFLRHGTPDHEGYSPETGLSAQGRAEALAAREAVRRFAPEVVCSSDFACAWETARIATAGLDVEVERSAALRDGAAGEVEAFFDALPARHGGKRVLVVGHGAPHSWLVARAVGAEPAAVPRLRWDTGCFSRFTLSAGWTRLESMNLAPGSVVRGRQLGAG</sequence>
<evidence type="ECO:0000256" key="2">
    <source>
        <dbReference type="ARBA" id="ARBA00011963"/>
    </source>
</evidence>
<evidence type="ECO:0000256" key="1">
    <source>
        <dbReference type="ARBA" id="ARBA00009104"/>
    </source>
</evidence>
<dbReference type="InterPro" id="IPR029033">
    <property type="entry name" value="His_PPase_superfam"/>
</dbReference>
<evidence type="ECO:0000256" key="3">
    <source>
        <dbReference type="ARBA" id="ARBA00022741"/>
    </source>
</evidence>
<keyword evidence="4" id="KW-0067">ATP-binding</keyword>
<keyword evidence="9" id="KW-1185">Reference proteome</keyword>
<dbReference type="Pfam" id="PF06414">
    <property type="entry name" value="Zeta_toxin"/>
    <property type="match status" value="1"/>
</dbReference>
<dbReference type="SUPFAM" id="SSF53254">
    <property type="entry name" value="Phosphoglycerate mutase-like"/>
    <property type="match status" value="1"/>
</dbReference>
<dbReference type="GO" id="GO:0016301">
    <property type="term" value="F:kinase activity"/>
    <property type="evidence" value="ECO:0007669"/>
    <property type="project" value="InterPro"/>
</dbReference>
<dbReference type="Pfam" id="PF00300">
    <property type="entry name" value="His_Phos_1"/>
    <property type="match status" value="1"/>
</dbReference>
<dbReference type="AlphaFoldDB" id="A0A2P8I075"/>
<comment type="catalytic activity">
    <reaction evidence="6">
        <text>UDP-N-acetyl-alpha-D-glucosamine + ATP = UDP-N-acetyl-alpha-D-glucosamine 3'-phosphate + ADP + H(+)</text>
        <dbReference type="Rhea" id="RHEA:32671"/>
        <dbReference type="ChEBI" id="CHEBI:15378"/>
        <dbReference type="ChEBI" id="CHEBI:30616"/>
        <dbReference type="ChEBI" id="CHEBI:57705"/>
        <dbReference type="ChEBI" id="CHEBI:64353"/>
        <dbReference type="ChEBI" id="CHEBI:456216"/>
        <dbReference type="EC" id="2.7.1.176"/>
    </reaction>
</comment>
<evidence type="ECO:0000256" key="5">
    <source>
        <dbReference type="ARBA" id="ARBA00032897"/>
    </source>
</evidence>
<dbReference type="Gene3D" id="3.40.50.300">
    <property type="entry name" value="P-loop containing nucleotide triphosphate hydrolases"/>
    <property type="match status" value="1"/>
</dbReference>
<evidence type="ECO:0000313" key="9">
    <source>
        <dbReference type="Proteomes" id="UP000241118"/>
    </source>
</evidence>
<gene>
    <name evidence="8" type="ORF">B0I31_11739</name>
</gene>
<dbReference type="RefSeq" id="WP_181320673.1">
    <property type="nucleotide sequence ID" value="NZ_PYAX01000017.1"/>
</dbReference>
<dbReference type="EC" id="2.7.1.176" evidence="2"/>
<feature type="domain" description="Zeta toxin" evidence="7">
    <location>
        <begin position="3"/>
        <end position="112"/>
    </location>
</feature>